<name>A0A8H6SU04_MYCCL</name>
<feature type="compositionally biased region" description="Polar residues" evidence="1">
    <location>
        <begin position="1"/>
        <end position="11"/>
    </location>
</feature>
<keyword evidence="2" id="KW-0472">Membrane</keyword>
<dbReference type="AlphaFoldDB" id="A0A8H6SU04"/>
<sequence length="391" mass="43861">MAIQSHLTTSNHRLRAATASTASPAPRSRHPAPSPPGQNGVVLVLRSLLQIEDHSSWMKPALMYSLSIYCLVSVVFSTATLYSRSFANPFRPHRAAFQLPEPPGTTSPLETLLTSQRSARLASYLSNGIEPFVIFNSAVSNTASACMWIPDNEKDIRAFVDWSSNWSGPISLVIATATLPASDEHLHLLSRLDTLRQPRFNQLSVHLVHTTNAQQHSPAQYLNIARLFASTPHVVLFPGHPKQHTLPPNSFNSLVPYADNNHKPMLVSAAPVSPHNPSLVPLMLPRNADIWCNERLSFVSSRAADWSECVWQVWLEEYGLERVNITMSSREDSSSSRLYERLSARYHTEVCDSTAKRLWPGDGGRISKNEKRKFQWVKNFCRQTEKQYRGT</sequence>
<feature type="transmembrane region" description="Helical" evidence="2">
    <location>
        <begin position="61"/>
        <end position="82"/>
    </location>
</feature>
<evidence type="ECO:0000256" key="2">
    <source>
        <dbReference type="SAM" id="Phobius"/>
    </source>
</evidence>
<dbReference type="OrthoDB" id="3056235at2759"/>
<feature type="region of interest" description="Disordered" evidence="1">
    <location>
        <begin position="1"/>
        <end position="38"/>
    </location>
</feature>
<comment type="caution">
    <text evidence="3">The sequence shown here is derived from an EMBL/GenBank/DDBJ whole genome shotgun (WGS) entry which is preliminary data.</text>
</comment>
<proteinExistence type="predicted"/>
<keyword evidence="2" id="KW-1133">Transmembrane helix</keyword>
<evidence type="ECO:0000256" key="1">
    <source>
        <dbReference type="SAM" id="MobiDB-lite"/>
    </source>
</evidence>
<protein>
    <submittedName>
        <fullName evidence="3">Uncharacterized protein</fullName>
    </submittedName>
</protein>
<dbReference type="EMBL" id="JACAZE010000009">
    <property type="protein sequence ID" value="KAF7306140.1"/>
    <property type="molecule type" value="Genomic_DNA"/>
</dbReference>
<dbReference type="Proteomes" id="UP000613580">
    <property type="component" value="Unassembled WGS sequence"/>
</dbReference>
<evidence type="ECO:0000313" key="3">
    <source>
        <dbReference type="EMBL" id="KAF7306140.1"/>
    </source>
</evidence>
<keyword evidence="2" id="KW-0812">Transmembrane</keyword>
<feature type="compositionally biased region" description="Low complexity" evidence="1">
    <location>
        <begin position="16"/>
        <end position="26"/>
    </location>
</feature>
<organism evidence="3 4">
    <name type="scientific">Mycena chlorophos</name>
    <name type="common">Agaric fungus</name>
    <name type="synonym">Agaricus chlorophos</name>
    <dbReference type="NCBI Taxonomy" id="658473"/>
    <lineage>
        <taxon>Eukaryota</taxon>
        <taxon>Fungi</taxon>
        <taxon>Dikarya</taxon>
        <taxon>Basidiomycota</taxon>
        <taxon>Agaricomycotina</taxon>
        <taxon>Agaricomycetes</taxon>
        <taxon>Agaricomycetidae</taxon>
        <taxon>Agaricales</taxon>
        <taxon>Marasmiineae</taxon>
        <taxon>Mycenaceae</taxon>
        <taxon>Mycena</taxon>
    </lineage>
</organism>
<reference evidence="3" key="1">
    <citation type="submission" date="2020-05" db="EMBL/GenBank/DDBJ databases">
        <title>Mycena genomes resolve the evolution of fungal bioluminescence.</title>
        <authorList>
            <person name="Tsai I.J."/>
        </authorList>
    </citation>
    <scope>NUCLEOTIDE SEQUENCE</scope>
    <source>
        <strain evidence="3">110903Hualien_Pintung</strain>
    </source>
</reference>
<accession>A0A8H6SU04</accession>
<gene>
    <name evidence="3" type="ORF">HMN09_00769300</name>
</gene>
<evidence type="ECO:0000313" key="4">
    <source>
        <dbReference type="Proteomes" id="UP000613580"/>
    </source>
</evidence>
<keyword evidence="4" id="KW-1185">Reference proteome</keyword>